<gene>
    <name evidence="2" type="ORF">T10_6891</name>
</gene>
<proteinExistence type="predicted"/>
<name>A0A0V1MRQ4_9BILA</name>
<evidence type="ECO:0000313" key="3">
    <source>
        <dbReference type="Proteomes" id="UP000054843"/>
    </source>
</evidence>
<dbReference type="EMBL" id="JYDO01000051">
    <property type="protein sequence ID" value="KRZ74410.1"/>
    <property type="molecule type" value="Genomic_DNA"/>
</dbReference>
<evidence type="ECO:0000256" key="1">
    <source>
        <dbReference type="SAM" id="MobiDB-lite"/>
    </source>
</evidence>
<protein>
    <submittedName>
        <fullName evidence="2">Uncharacterized protein</fullName>
    </submittedName>
</protein>
<sequence>MHDSPVSGRRWIFVAGSSDSGTRSQRPSDLLPNCTSLPMTEDSGAKNSPNCEYPLATSRAFRFSIVPSSLYFVLKTHLLLMAFLCGGKTAGSHDWFLRWDANSSLMALSHSLASGRFTASS</sequence>
<accession>A0A0V1MRQ4</accession>
<comment type="caution">
    <text evidence="2">The sequence shown here is derived from an EMBL/GenBank/DDBJ whole genome shotgun (WGS) entry which is preliminary data.</text>
</comment>
<dbReference type="AlphaFoldDB" id="A0A0V1MRQ4"/>
<evidence type="ECO:0000313" key="2">
    <source>
        <dbReference type="EMBL" id="KRZ74410.1"/>
    </source>
</evidence>
<organism evidence="2 3">
    <name type="scientific">Trichinella papuae</name>
    <dbReference type="NCBI Taxonomy" id="268474"/>
    <lineage>
        <taxon>Eukaryota</taxon>
        <taxon>Metazoa</taxon>
        <taxon>Ecdysozoa</taxon>
        <taxon>Nematoda</taxon>
        <taxon>Enoplea</taxon>
        <taxon>Dorylaimia</taxon>
        <taxon>Trichinellida</taxon>
        <taxon>Trichinellidae</taxon>
        <taxon>Trichinella</taxon>
    </lineage>
</organism>
<keyword evidence="3" id="KW-1185">Reference proteome</keyword>
<feature type="region of interest" description="Disordered" evidence="1">
    <location>
        <begin position="17"/>
        <end position="48"/>
    </location>
</feature>
<feature type="compositionally biased region" description="Polar residues" evidence="1">
    <location>
        <begin position="17"/>
        <end position="38"/>
    </location>
</feature>
<dbReference type="Proteomes" id="UP000054843">
    <property type="component" value="Unassembled WGS sequence"/>
</dbReference>
<reference evidence="2 3" key="1">
    <citation type="submission" date="2015-01" db="EMBL/GenBank/DDBJ databases">
        <title>Evolution of Trichinella species and genotypes.</title>
        <authorList>
            <person name="Korhonen P.K."/>
            <person name="Edoardo P."/>
            <person name="Giuseppe L.R."/>
            <person name="Gasser R.B."/>
        </authorList>
    </citation>
    <scope>NUCLEOTIDE SEQUENCE [LARGE SCALE GENOMIC DNA]</scope>
    <source>
        <strain evidence="2">ISS1980</strain>
    </source>
</reference>